<dbReference type="GO" id="GO:0003677">
    <property type="term" value="F:DNA binding"/>
    <property type="evidence" value="ECO:0007669"/>
    <property type="project" value="UniProtKB-KW"/>
</dbReference>
<dbReference type="Proteomes" id="UP000019254">
    <property type="component" value="Unassembled WGS sequence"/>
</dbReference>
<protein>
    <submittedName>
        <fullName evidence="1">DNA-binding domain-containing protein</fullName>
    </submittedName>
</protein>
<comment type="caution">
    <text evidence="1">The sequence shown here is derived from an EMBL/GenBank/DDBJ whole genome shotgun (WGS) entry which is preliminary data.</text>
</comment>
<keyword evidence="1" id="KW-0238">DNA-binding</keyword>
<dbReference type="Gene3D" id="3.10.450.50">
    <property type="match status" value="1"/>
</dbReference>
<dbReference type="PATRIC" id="fig|1265820.5.peg.3408"/>
<gene>
    <name evidence="1" type="ORF">PCORN_17279</name>
</gene>
<name>W7BKT1_9LIST</name>
<accession>W7BKT1</accession>
<dbReference type="AlphaFoldDB" id="W7BKT1"/>
<evidence type="ECO:0000313" key="1">
    <source>
        <dbReference type="EMBL" id="EUJ25425.1"/>
    </source>
</evidence>
<dbReference type="EMBL" id="AODE01000042">
    <property type="protein sequence ID" value="EUJ25425.1"/>
    <property type="molecule type" value="Genomic_DNA"/>
</dbReference>
<dbReference type="RefSeq" id="WP_241433207.1">
    <property type="nucleotide sequence ID" value="NZ_AODE01000042.1"/>
</dbReference>
<organism evidence="1 2">
    <name type="scientific">Listeria cornellensis FSL F6-0969</name>
    <dbReference type="NCBI Taxonomy" id="1265820"/>
    <lineage>
        <taxon>Bacteria</taxon>
        <taxon>Bacillati</taxon>
        <taxon>Bacillota</taxon>
        <taxon>Bacilli</taxon>
        <taxon>Bacillales</taxon>
        <taxon>Listeriaceae</taxon>
        <taxon>Listeria</taxon>
    </lineage>
</organism>
<sequence length="84" mass="9383">MWTVPGEFQIKGRDEFIAELIANLQEVSTLEVQSLLSHGKEGSAHGTVTNKKGKHVYFSDIFTFQSNKPDAKISKLTSFVVIEK</sequence>
<keyword evidence="2" id="KW-1185">Reference proteome</keyword>
<reference evidence="1 2" key="1">
    <citation type="journal article" date="2014" name="Int. J. Syst. Evol. Microbiol.">
        <title>Listeria floridensis sp. nov., Listeria aquatica sp. nov., Listeria cornellensis sp. nov., Listeria riparia sp. nov. and Listeria grandensis sp. nov., from agricultural and natural environments.</title>
        <authorList>
            <person name="den Bakker H.C."/>
            <person name="Warchocki S."/>
            <person name="Wright E.M."/>
            <person name="Allred A.F."/>
            <person name="Ahlstrom C."/>
            <person name="Manuel C.S."/>
            <person name="Stasiewicz M.J."/>
            <person name="Burrell A."/>
            <person name="Roof S."/>
            <person name="Strawn L."/>
            <person name="Fortes E.D."/>
            <person name="Nightingale K.K."/>
            <person name="Kephart D."/>
            <person name="Wiedmann M."/>
        </authorList>
    </citation>
    <scope>NUCLEOTIDE SEQUENCE [LARGE SCALE GENOMIC DNA]</scope>
    <source>
        <strain evidence="2">FSL F6-969</strain>
    </source>
</reference>
<dbReference type="STRING" id="1265820.PCORN_17279"/>
<evidence type="ECO:0000313" key="2">
    <source>
        <dbReference type="Proteomes" id="UP000019254"/>
    </source>
</evidence>
<proteinExistence type="predicted"/>